<dbReference type="Gene3D" id="3.40.50.300">
    <property type="entry name" value="P-loop containing nucleotide triphosphate hydrolases"/>
    <property type="match status" value="2"/>
</dbReference>
<keyword evidence="1 10" id="KW-0547">Nucleotide-binding</keyword>
<dbReference type="PANTHER" id="PTHR11070">
    <property type="entry name" value="UVRD / RECB / PCRA DNA HELICASE FAMILY MEMBER"/>
    <property type="match status" value="1"/>
</dbReference>
<name>A0ABU3P7X4_9BURK</name>
<dbReference type="SUPFAM" id="SSF52540">
    <property type="entry name" value="P-loop containing nucleoside triphosphate hydrolases"/>
    <property type="match status" value="1"/>
</dbReference>
<evidence type="ECO:0000259" key="11">
    <source>
        <dbReference type="PROSITE" id="PS51198"/>
    </source>
</evidence>
<dbReference type="GO" id="GO:0016787">
    <property type="term" value="F:hydrolase activity"/>
    <property type="evidence" value="ECO:0007669"/>
    <property type="project" value="UniProtKB-KW"/>
</dbReference>
<keyword evidence="3 10" id="KW-0347">Helicase</keyword>
<sequence>MSAPRFVPAALQPTDEQLAIQTSRETRILIEAAAGAAKTTTLALRIGERLAAGSPPQRLLALTFTDTACQALRDKLEQLGLPRASIQQLRIHSVEDYASRVLRHLEVQQGRDPVQWLQRAEQLRPHLWDAIEQLSLNPDERHREALALPAFNSDAAVSAYLRQFRQLKGRLLLEQQPSHDGDGGHDSPDYAEDLGIDYTLLRVLRSYEALRWSVGDAHPLFRGPYDATYDLARLLLAEEELVPLDWLLGRYDELLIDEMHDCNAAMFALLQVFMRDSRLVICAVGDRDQVIHRQHGADARFMGRSLDEAAGRPWARPRLSASYRFGQDLAQWMSQLSNKPIRSAEALLGAERLHTDIVPLHYERSDEGCDVGCVNAVIAALRDWRRQRGSEAAWSESAVLLRHESQSVLLENALHSAGIAYRCQGFPSYLRRPEVLFVRAVYAVASQRWDALGGAATRALIPAALFEMTQTPPRQADDSEYASDADYLAEAARYAADSAMVIGDIVNNTLMQRASPGMQRRLQRALAAVQKSSEACAFADFLQALDMPGIAREVFVEPERRAELQRHMEGLQASAAHFESVEAFFRSLQQHDEANEQRQAARAAGRQYGVREARHWLTLASVEQVKGLEYGHVLLPWLADGLFPERSQALADERNLFYVGATRARQRLSLIIDAARPSAFIQGLKR</sequence>
<dbReference type="EMBL" id="JAVXZY010000001">
    <property type="protein sequence ID" value="MDT8998665.1"/>
    <property type="molecule type" value="Genomic_DNA"/>
</dbReference>
<comment type="catalytic activity">
    <reaction evidence="6">
        <text>Couples ATP hydrolysis with the unwinding of duplex DNA by translocating in the 3'-5' direction.</text>
        <dbReference type="EC" id="5.6.2.4"/>
    </reaction>
</comment>
<evidence type="ECO:0000256" key="2">
    <source>
        <dbReference type="ARBA" id="ARBA00022801"/>
    </source>
</evidence>
<dbReference type="InterPro" id="IPR014016">
    <property type="entry name" value="UvrD-like_ATP-bd"/>
</dbReference>
<evidence type="ECO:0000256" key="1">
    <source>
        <dbReference type="ARBA" id="ARBA00022741"/>
    </source>
</evidence>
<feature type="domain" description="UvrD-like helicase ATP-binding" evidence="11">
    <location>
        <begin position="11"/>
        <end position="326"/>
    </location>
</feature>
<feature type="binding site" evidence="10">
    <location>
        <begin position="32"/>
        <end position="39"/>
    </location>
    <ligand>
        <name>ATP</name>
        <dbReference type="ChEBI" id="CHEBI:30616"/>
    </ligand>
</feature>
<keyword evidence="2 10" id="KW-0378">Hydrolase</keyword>
<evidence type="ECO:0000259" key="12">
    <source>
        <dbReference type="PROSITE" id="PS51217"/>
    </source>
</evidence>
<keyword evidence="4 10" id="KW-0067">ATP-binding</keyword>
<proteinExistence type="predicted"/>
<dbReference type="PROSITE" id="PS51198">
    <property type="entry name" value="UVRD_HELICASE_ATP_BIND"/>
    <property type="match status" value="1"/>
</dbReference>
<dbReference type="Gene3D" id="1.10.486.10">
    <property type="entry name" value="PCRA, domain 4"/>
    <property type="match status" value="1"/>
</dbReference>
<evidence type="ECO:0000256" key="9">
    <source>
        <dbReference type="ARBA" id="ARBA00048988"/>
    </source>
</evidence>
<evidence type="ECO:0000313" key="13">
    <source>
        <dbReference type="EMBL" id="MDT8998665.1"/>
    </source>
</evidence>
<dbReference type="Pfam" id="PF13361">
    <property type="entry name" value="UvrD_C"/>
    <property type="match status" value="1"/>
</dbReference>
<feature type="domain" description="UvrD-like helicase C-terminal" evidence="12">
    <location>
        <begin position="327"/>
        <end position="627"/>
    </location>
</feature>
<dbReference type="GO" id="GO:0004386">
    <property type="term" value="F:helicase activity"/>
    <property type="evidence" value="ECO:0007669"/>
    <property type="project" value="UniProtKB-KW"/>
</dbReference>
<dbReference type="PROSITE" id="PS51217">
    <property type="entry name" value="UVRD_HELICASE_CTER"/>
    <property type="match status" value="1"/>
</dbReference>
<evidence type="ECO:0000256" key="10">
    <source>
        <dbReference type="PROSITE-ProRule" id="PRU00560"/>
    </source>
</evidence>
<reference evidence="13" key="1">
    <citation type="submission" date="2023-09" db="EMBL/GenBank/DDBJ databases">
        <title>Paucibacter sp. APW11 Genome sequencing and assembly.</title>
        <authorList>
            <person name="Kim I."/>
        </authorList>
    </citation>
    <scope>NUCLEOTIDE SEQUENCE</scope>
    <source>
        <strain evidence="13">APW11</strain>
    </source>
</reference>
<accession>A0ABU3P7X4</accession>
<dbReference type="RefSeq" id="WP_315649124.1">
    <property type="nucleotide sequence ID" value="NZ_JAVXZY010000001.1"/>
</dbReference>
<evidence type="ECO:0000256" key="8">
    <source>
        <dbReference type="ARBA" id="ARBA00034923"/>
    </source>
</evidence>
<evidence type="ECO:0000256" key="6">
    <source>
        <dbReference type="ARBA" id="ARBA00034617"/>
    </source>
</evidence>
<protein>
    <recommendedName>
        <fullName evidence="7">DNA 3'-5' helicase</fullName>
        <ecNumber evidence="7">5.6.2.4</ecNumber>
    </recommendedName>
    <alternativeName>
        <fullName evidence="8">DNA 3'-5' helicase II</fullName>
    </alternativeName>
</protein>
<dbReference type="InterPro" id="IPR000212">
    <property type="entry name" value="DNA_helicase_UvrD/REP"/>
</dbReference>
<evidence type="ECO:0000256" key="7">
    <source>
        <dbReference type="ARBA" id="ARBA00034808"/>
    </source>
</evidence>
<comment type="caution">
    <text evidence="13">The sequence shown here is derived from an EMBL/GenBank/DDBJ whole genome shotgun (WGS) entry which is preliminary data.</text>
</comment>
<dbReference type="EC" id="5.6.2.4" evidence="7"/>
<organism evidence="13 14">
    <name type="scientific">Roseateles aquae</name>
    <dbReference type="NCBI Taxonomy" id="3077235"/>
    <lineage>
        <taxon>Bacteria</taxon>
        <taxon>Pseudomonadati</taxon>
        <taxon>Pseudomonadota</taxon>
        <taxon>Betaproteobacteria</taxon>
        <taxon>Burkholderiales</taxon>
        <taxon>Sphaerotilaceae</taxon>
        <taxon>Roseateles</taxon>
    </lineage>
</organism>
<dbReference type="PANTHER" id="PTHR11070:SF2">
    <property type="entry name" value="ATP-DEPENDENT DNA HELICASE SRS2"/>
    <property type="match status" value="1"/>
</dbReference>
<keyword evidence="5" id="KW-0413">Isomerase</keyword>
<keyword evidence="14" id="KW-1185">Reference proteome</keyword>
<evidence type="ECO:0000313" key="14">
    <source>
        <dbReference type="Proteomes" id="UP001246372"/>
    </source>
</evidence>
<dbReference type="Pfam" id="PF00580">
    <property type="entry name" value="UvrD-helicase"/>
    <property type="match status" value="1"/>
</dbReference>
<dbReference type="Proteomes" id="UP001246372">
    <property type="component" value="Unassembled WGS sequence"/>
</dbReference>
<comment type="catalytic activity">
    <reaction evidence="9">
        <text>ATP + H2O = ADP + phosphate + H(+)</text>
        <dbReference type="Rhea" id="RHEA:13065"/>
        <dbReference type="ChEBI" id="CHEBI:15377"/>
        <dbReference type="ChEBI" id="CHEBI:15378"/>
        <dbReference type="ChEBI" id="CHEBI:30616"/>
        <dbReference type="ChEBI" id="CHEBI:43474"/>
        <dbReference type="ChEBI" id="CHEBI:456216"/>
        <dbReference type="EC" id="5.6.2.4"/>
    </reaction>
</comment>
<evidence type="ECO:0000256" key="5">
    <source>
        <dbReference type="ARBA" id="ARBA00023235"/>
    </source>
</evidence>
<evidence type="ECO:0000256" key="4">
    <source>
        <dbReference type="ARBA" id="ARBA00022840"/>
    </source>
</evidence>
<dbReference type="InterPro" id="IPR014017">
    <property type="entry name" value="DNA_helicase_UvrD-like_C"/>
</dbReference>
<evidence type="ECO:0000256" key="3">
    <source>
        <dbReference type="ARBA" id="ARBA00022806"/>
    </source>
</evidence>
<gene>
    <name evidence="13" type="ORF">RQP53_05210</name>
</gene>
<dbReference type="InterPro" id="IPR027417">
    <property type="entry name" value="P-loop_NTPase"/>
</dbReference>